<dbReference type="SUPFAM" id="SSF56214">
    <property type="entry name" value="4'-phosphopantetheinyl transferase"/>
    <property type="match status" value="1"/>
</dbReference>
<organism evidence="5 6">
    <name type="scientific">Archangium lansingense</name>
    <dbReference type="NCBI Taxonomy" id="2995310"/>
    <lineage>
        <taxon>Bacteria</taxon>
        <taxon>Pseudomonadati</taxon>
        <taxon>Myxococcota</taxon>
        <taxon>Myxococcia</taxon>
        <taxon>Myxococcales</taxon>
        <taxon>Cystobacterineae</taxon>
        <taxon>Archangiaceae</taxon>
        <taxon>Archangium</taxon>
    </lineage>
</organism>
<dbReference type="RefSeq" id="WP_267541089.1">
    <property type="nucleotide sequence ID" value="NZ_JAPNKA010000001.1"/>
</dbReference>
<reference evidence="5 6" key="1">
    <citation type="submission" date="2022-11" db="EMBL/GenBank/DDBJ databases">
        <title>Minimal conservation of predation-associated metabolite biosynthetic gene clusters underscores biosynthetic potential of Myxococcota including descriptions for ten novel species: Archangium lansinium sp. nov., Myxococcus landrumus sp. nov., Nannocystis bai.</title>
        <authorList>
            <person name="Ahearne A."/>
            <person name="Stevens C."/>
            <person name="Phillips K."/>
        </authorList>
    </citation>
    <scope>NUCLEOTIDE SEQUENCE [LARGE SCALE GENOMIC DNA]</scope>
    <source>
        <strain evidence="5 6">MIWBW</strain>
    </source>
</reference>
<feature type="domain" description="4'-phosphopantetheinyl transferase" evidence="4">
    <location>
        <begin position="9"/>
        <end position="97"/>
    </location>
</feature>
<evidence type="ECO:0000259" key="4">
    <source>
        <dbReference type="Pfam" id="PF01648"/>
    </source>
</evidence>
<accession>A0ABT4ALJ9</accession>
<dbReference type="Gene3D" id="3.90.470.20">
    <property type="entry name" value="4'-phosphopantetheinyl transferase domain"/>
    <property type="match status" value="1"/>
</dbReference>
<evidence type="ECO:0000256" key="1">
    <source>
        <dbReference type="ARBA" id="ARBA00022679"/>
    </source>
</evidence>
<dbReference type="Pfam" id="PF01648">
    <property type="entry name" value="ACPS"/>
    <property type="match status" value="1"/>
</dbReference>
<evidence type="ECO:0000256" key="3">
    <source>
        <dbReference type="ARBA" id="ARBA00022842"/>
    </source>
</evidence>
<keyword evidence="1 5" id="KW-0808">Transferase</keyword>
<evidence type="ECO:0000313" key="5">
    <source>
        <dbReference type="EMBL" id="MCY1082525.1"/>
    </source>
</evidence>
<protein>
    <submittedName>
        <fullName evidence="5">4'-phosphopantetheinyl transferase superfamily protein</fullName>
    </submittedName>
</protein>
<name>A0ABT4ALJ9_9BACT</name>
<evidence type="ECO:0000256" key="2">
    <source>
        <dbReference type="ARBA" id="ARBA00022723"/>
    </source>
</evidence>
<dbReference type="GO" id="GO:0016740">
    <property type="term" value="F:transferase activity"/>
    <property type="evidence" value="ECO:0007669"/>
    <property type="project" value="UniProtKB-KW"/>
</dbReference>
<comment type="caution">
    <text evidence="5">The sequence shown here is derived from an EMBL/GenBank/DDBJ whole genome shotgun (WGS) entry which is preliminary data.</text>
</comment>
<keyword evidence="2" id="KW-0479">Metal-binding</keyword>
<keyword evidence="6" id="KW-1185">Reference proteome</keyword>
<sequence length="133" mass="14047">MKAPRSRDSIGCDVVSIPRLARVLGRNPPAFRDELFTQVEHRAGHAGVEELALCFAVKEATLKALGTGFIAGIKATDIEVRLDERNTAEVTLYGAPAALVRARGATLQAETALCGDHATAVVHLLSPHPRGGA</sequence>
<dbReference type="InterPro" id="IPR004568">
    <property type="entry name" value="Ppantetheine-prot_Trfase_dom"/>
</dbReference>
<dbReference type="NCBIfam" id="TIGR00556">
    <property type="entry name" value="pantethn_trn"/>
    <property type="match status" value="1"/>
</dbReference>
<dbReference type="InterPro" id="IPR008278">
    <property type="entry name" value="4-PPantetheinyl_Trfase_dom"/>
</dbReference>
<proteinExistence type="predicted"/>
<dbReference type="Proteomes" id="UP001207654">
    <property type="component" value="Unassembled WGS sequence"/>
</dbReference>
<gene>
    <name evidence="5" type="ORF">OV287_49570</name>
</gene>
<dbReference type="EMBL" id="JAPNKA010000001">
    <property type="protein sequence ID" value="MCY1082525.1"/>
    <property type="molecule type" value="Genomic_DNA"/>
</dbReference>
<keyword evidence="3" id="KW-0460">Magnesium</keyword>
<evidence type="ECO:0000313" key="6">
    <source>
        <dbReference type="Proteomes" id="UP001207654"/>
    </source>
</evidence>
<dbReference type="InterPro" id="IPR037143">
    <property type="entry name" value="4-PPantetheinyl_Trfase_dom_sf"/>
</dbReference>